<dbReference type="PANTHER" id="PTHR13604">
    <property type="entry name" value="DC12-RELATED"/>
    <property type="match status" value="1"/>
</dbReference>
<keyword evidence="2 8" id="KW-0645">Protease</keyword>
<evidence type="ECO:0000313" key="9">
    <source>
        <dbReference type="EMBL" id="ASQ44721.1"/>
    </source>
</evidence>
<dbReference type="EC" id="3.4.-.-" evidence="8"/>
<sequence length="139" mass="16032">MLMSGFFEWQHHQTQEKTIKQPYYITRADKKLMAVAAIWEKFKPEPEIVIPSCCVLTTSPNALVAKLHDRMPWILTDEQLQVWLTSSEFTQENLNDVMHHDKKVELTCYPVTPAVNSALYKEKDTILPLCSAPRCSAPR</sequence>
<comment type="similarity">
    <text evidence="1 8">Belongs to the SOS response-associated peptidase family.</text>
</comment>
<dbReference type="InterPro" id="IPR003738">
    <property type="entry name" value="SRAP"/>
</dbReference>
<evidence type="ECO:0000256" key="6">
    <source>
        <dbReference type="ARBA" id="ARBA00023125"/>
    </source>
</evidence>
<reference evidence="9 10" key="1">
    <citation type="submission" date="2016-07" db="EMBL/GenBank/DDBJ databases">
        <authorList>
            <person name="Hassler H."/>
        </authorList>
    </citation>
    <scope>NUCLEOTIDE SEQUENCE [LARGE SCALE GENOMIC DNA]</scope>
    <source>
        <strain evidence="9 10">CDC-D5610</strain>
    </source>
</reference>
<gene>
    <name evidence="9" type="ORF">clem_00775</name>
</gene>
<keyword evidence="3" id="KW-0227">DNA damage</keyword>
<dbReference type="Gene3D" id="3.90.1680.10">
    <property type="entry name" value="SOS response associated peptidase-like"/>
    <property type="match status" value="1"/>
</dbReference>
<evidence type="ECO:0000313" key="10">
    <source>
        <dbReference type="Proteomes" id="UP000201728"/>
    </source>
</evidence>
<dbReference type="Pfam" id="PF02586">
    <property type="entry name" value="SRAP"/>
    <property type="match status" value="1"/>
</dbReference>
<evidence type="ECO:0000256" key="1">
    <source>
        <dbReference type="ARBA" id="ARBA00008136"/>
    </source>
</evidence>
<keyword evidence="6" id="KW-0238">DNA-binding</keyword>
<dbReference type="GO" id="GO:0006508">
    <property type="term" value="P:proteolysis"/>
    <property type="evidence" value="ECO:0007669"/>
    <property type="project" value="UniProtKB-KW"/>
</dbReference>
<dbReference type="PANTHER" id="PTHR13604:SF0">
    <property type="entry name" value="ABASIC SITE PROCESSING PROTEIN HMCES"/>
    <property type="match status" value="1"/>
</dbReference>
<dbReference type="EMBL" id="CP016397">
    <property type="protein sequence ID" value="ASQ44721.1"/>
    <property type="molecule type" value="Genomic_DNA"/>
</dbReference>
<name>A0A222NYS2_9GAMM</name>
<keyword evidence="10" id="KW-1185">Reference proteome</keyword>
<keyword evidence="4 8" id="KW-0378">Hydrolase</keyword>
<protein>
    <recommendedName>
        <fullName evidence="8">Abasic site processing protein</fullName>
        <ecNumber evidence="8">3.4.-.-</ecNumber>
    </recommendedName>
</protein>
<keyword evidence="7" id="KW-0456">Lyase</keyword>
<evidence type="ECO:0000256" key="8">
    <source>
        <dbReference type="RuleBase" id="RU364100"/>
    </source>
</evidence>
<evidence type="ECO:0000256" key="5">
    <source>
        <dbReference type="ARBA" id="ARBA00023124"/>
    </source>
</evidence>
<dbReference type="GO" id="GO:0106300">
    <property type="term" value="P:protein-DNA covalent cross-linking repair"/>
    <property type="evidence" value="ECO:0007669"/>
    <property type="project" value="InterPro"/>
</dbReference>
<dbReference type="GO" id="GO:0016829">
    <property type="term" value="F:lyase activity"/>
    <property type="evidence" value="ECO:0007669"/>
    <property type="project" value="UniProtKB-KW"/>
</dbReference>
<evidence type="ECO:0000256" key="4">
    <source>
        <dbReference type="ARBA" id="ARBA00022801"/>
    </source>
</evidence>
<evidence type="ECO:0000256" key="3">
    <source>
        <dbReference type="ARBA" id="ARBA00022763"/>
    </source>
</evidence>
<dbReference type="GO" id="GO:0008233">
    <property type="term" value="F:peptidase activity"/>
    <property type="evidence" value="ECO:0007669"/>
    <property type="project" value="UniProtKB-KW"/>
</dbReference>
<dbReference type="InterPro" id="IPR036590">
    <property type="entry name" value="SRAP-like"/>
</dbReference>
<dbReference type="SUPFAM" id="SSF143081">
    <property type="entry name" value="BB1717-like"/>
    <property type="match status" value="1"/>
</dbReference>
<keyword evidence="5" id="KW-0190">Covalent protein-DNA linkage</keyword>
<evidence type="ECO:0000256" key="7">
    <source>
        <dbReference type="ARBA" id="ARBA00023239"/>
    </source>
</evidence>
<dbReference type="GO" id="GO:0003697">
    <property type="term" value="F:single-stranded DNA binding"/>
    <property type="evidence" value="ECO:0007669"/>
    <property type="project" value="InterPro"/>
</dbReference>
<dbReference type="Proteomes" id="UP000201728">
    <property type="component" value="Chromosome"/>
</dbReference>
<accession>A0A222NYS2</accession>
<organism evidence="9 10">
    <name type="scientific">Legionella clemsonensis</name>
    <dbReference type="NCBI Taxonomy" id="1867846"/>
    <lineage>
        <taxon>Bacteria</taxon>
        <taxon>Pseudomonadati</taxon>
        <taxon>Pseudomonadota</taxon>
        <taxon>Gammaproteobacteria</taxon>
        <taxon>Legionellales</taxon>
        <taxon>Legionellaceae</taxon>
        <taxon>Legionella</taxon>
    </lineage>
</organism>
<proteinExistence type="inferred from homology"/>
<dbReference type="KEGG" id="lcd:clem_00775"/>
<evidence type="ECO:0000256" key="2">
    <source>
        <dbReference type="ARBA" id="ARBA00022670"/>
    </source>
</evidence>
<dbReference type="AlphaFoldDB" id="A0A222NYS2"/>